<protein>
    <submittedName>
        <fullName evidence="2">Isochorismatase family protein</fullName>
    </submittedName>
</protein>
<keyword evidence="3" id="KW-1185">Reference proteome</keyword>
<dbReference type="InterPro" id="IPR036380">
    <property type="entry name" value="Isochorismatase-like_sf"/>
</dbReference>
<dbReference type="PANTHER" id="PTHR14119:SF3">
    <property type="entry name" value="ISOCHORISMATASE DOMAIN-CONTAINING PROTEIN 2"/>
    <property type="match status" value="1"/>
</dbReference>
<dbReference type="InterPro" id="IPR050993">
    <property type="entry name" value="Isochorismatase_domain"/>
</dbReference>
<proteinExistence type="predicted"/>
<feature type="domain" description="Isochorismatase-like" evidence="1">
    <location>
        <begin position="12"/>
        <end position="162"/>
    </location>
</feature>
<name>A0ABV7D217_9PROT</name>
<sequence length="187" mass="20778">MTSLLHKKTSHLLVIDIQQNLLPLIPTINTVQSTCLRLLQIAQQLHVSKTLSEHYVKGLGPTPPILREHFEAKDTFEKVHFSCVADQALNHRFISIKNQGINQIVLCGLETHVCILQTAFGLVDMGFDIFVVADATAARTEEKSRIGLARLHQKGITIVDSDMVLFEWLEQAGTADFKAALPLIKSS</sequence>
<evidence type="ECO:0000313" key="3">
    <source>
        <dbReference type="Proteomes" id="UP001595444"/>
    </source>
</evidence>
<dbReference type="Pfam" id="PF00857">
    <property type="entry name" value="Isochorismatase"/>
    <property type="match status" value="1"/>
</dbReference>
<dbReference type="InterPro" id="IPR000868">
    <property type="entry name" value="Isochorismatase-like_dom"/>
</dbReference>
<comment type="caution">
    <text evidence="2">The sequence shown here is derived from an EMBL/GenBank/DDBJ whole genome shotgun (WGS) entry which is preliminary data.</text>
</comment>
<dbReference type="Gene3D" id="3.40.50.850">
    <property type="entry name" value="Isochorismatase-like"/>
    <property type="match status" value="1"/>
</dbReference>
<dbReference type="RefSeq" id="WP_194212871.1">
    <property type="nucleotide sequence ID" value="NZ_CP061205.1"/>
</dbReference>
<accession>A0ABV7D217</accession>
<evidence type="ECO:0000259" key="1">
    <source>
        <dbReference type="Pfam" id="PF00857"/>
    </source>
</evidence>
<dbReference type="SUPFAM" id="SSF52499">
    <property type="entry name" value="Isochorismatase-like hydrolases"/>
    <property type="match status" value="1"/>
</dbReference>
<organism evidence="2 3">
    <name type="scientific">Kordiimonas pumila</name>
    <dbReference type="NCBI Taxonomy" id="2161677"/>
    <lineage>
        <taxon>Bacteria</taxon>
        <taxon>Pseudomonadati</taxon>
        <taxon>Pseudomonadota</taxon>
        <taxon>Alphaproteobacteria</taxon>
        <taxon>Kordiimonadales</taxon>
        <taxon>Kordiimonadaceae</taxon>
        <taxon>Kordiimonas</taxon>
    </lineage>
</organism>
<evidence type="ECO:0000313" key="2">
    <source>
        <dbReference type="EMBL" id="MFC3050652.1"/>
    </source>
</evidence>
<dbReference type="EMBL" id="JBHRSL010000002">
    <property type="protein sequence ID" value="MFC3050652.1"/>
    <property type="molecule type" value="Genomic_DNA"/>
</dbReference>
<dbReference type="Proteomes" id="UP001595444">
    <property type="component" value="Unassembled WGS sequence"/>
</dbReference>
<gene>
    <name evidence="2" type="ORF">ACFOKA_01915</name>
</gene>
<dbReference type="PANTHER" id="PTHR14119">
    <property type="entry name" value="HYDROLASE"/>
    <property type="match status" value="1"/>
</dbReference>
<reference evidence="3" key="1">
    <citation type="journal article" date="2019" name="Int. J. Syst. Evol. Microbiol.">
        <title>The Global Catalogue of Microorganisms (GCM) 10K type strain sequencing project: providing services to taxonomists for standard genome sequencing and annotation.</title>
        <authorList>
            <consortium name="The Broad Institute Genomics Platform"/>
            <consortium name="The Broad Institute Genome Sequencing Center for Infectious Disease"/>
            <person name="Wu L."/>
            <person name="Ma J."/>
        </authorList>
    </citation>
    <scope>NUCLEOTIDE SEQUENCE [LARGE SCALE GENOMIC DNA]</scope>
    <source>
        <strain evidence="3">KCTC 62164</strain>
    </source>
</reference>